<dbReference type="InterPro" id="IPR027443">
    <property type="entry name" value="IPNS-like_sf"/>
</dbReference>
<dbReference type="Gene3D" id="2.60.120.330">
    <property type="entry name" value="B-lactam Antibiotic, Isopenicillin N Synthase, Chain"/>
    <property type="match status" value="1"/>
</dbReference>
<comment type="subcellular location">
    <subcellularLocation>
        <location evidence="2">Cytoplasm</location>
    </subcellularLocation>
    <subcellularLocation>
        <location evidence="1">Nucleus</location>
    </subcellularLocation>
</comment>
<dbReference type="Pfam" id="PF14226">
    <property type="entry name" value="DIOX_N"/>
    <property type="match status" value="1"/>
</dbReference>
<organism evidence="12 13">
    <name type="scientific">Manihot esculenta</name>
    <name type="common">Cassava</name>
    <name type="synonym">Jatropha manihot</name>
    <dbReference type="NCBI Taxonomy" id="3983"/>
    <lineage>
        <taxon>Eukaryota</taxon>
        <taxon>Viridiplantae</taxon>
        <taxon>Streptophyta</taxon>
        <taxon>Embryophyta</taxon>
        <taxon>Tracheophyta</taxon>
        <taxon>Spermatophyta</taxon>
        <taxon>Magnoliopsida</taxon>
        <taxon>eudicotyledons</taxon>
        <taxon>Gunneridae</taxon>
        <taxon>Pentapetalae</taxon>
        <taxon>rosids</taxon>
        <taxon>fabids</taxon>
        <taxon>Malpighiales</taxon>
        <taxon>Euphorbiaceae</taxon>
        <taxon>Crotonoideae</taxon>
        <taxon>Manihoteae</taxon>
        <taxon>Manihot</taxon>
    </lineage>
</organism>
<evidence type="ECO:0000256" key="8">
    <source>
        <dbReference type="ARBA" id="ARBA00023242"/>
    </source>
</evidence>
<keyword evidence="13" id="KW-1185">Reference proteome</keyword>
<evidence type="ECO:0000256" key="3">
    <source>
        <dbReference type="ARBA" id="ARBA00008056"/>
    </source>
</evidence>
<dbReference type="OMA" id="HAGDWLT"/>
<evidence type="ECO:0000313" key="12">
    <source>
        <dbReference type="EMBL" id="OAY38920.1"/>
    </source>
</evidence>
<dbReference type="PROSITE" id="PS51471">
    <property type="entry name" value="FE2OG_OXY"/>
    <property type="match status" value="1"/>
</dbReference>
<dbReference type="InterPro" id="IPR005123">
    <property type="entry name" value="Oxoglu/Fe-dep_dioxygenase_dom"/>
</dbReference>
<comment type="similarity">
    <text evidence="3 10">Belongs to the iron/ascorbate-dependent oxidoreductase family.</text>
</comment>
<comment type="function">
    <text evidence="9">Involved in the regulation of shoot development and salicylic acid (SA) homeostasis.</text>
</comment>
<dbReference type="GO" id="GO:0005634">
    <property type="term" value="C:nucleus"/>
    <property type="evidence" value="ECO:0007669"/>
    <property type="project" value="UniProtKB-SubCell"/>
</dbReference>
<keyword evidence="6" id="KW-0847">Vitamin C</keyword>
<keyword evidence="10" id="KW-0560">Oxidoreductase</keyword>
<keyword evidence="5 10" id="KW-0479">Metal-binding</keyword>
<evidence type="ECO:0000256" key="2">
    <source>
        <dbReference type="ARBA" id="ARBA00004496"/>
    </source>
</evidence>
<dbReference type="InterPro" id="IPR026992">
    <property type="entry name" value="DIOX_N"/>
</dbReference>
<dbReference type="FunFam" id="2.60.120.330:FF:000015">
    <property type="entry name" value="Protein DMR6-LIKE OXYGENASE 1"/>
    <property type="match status" value="1"/>
</dbReference>
<name>A0A2C9V3I0_MANES</name>
<evidence type="ECO:0000256" key="7">
    <source>
        <dbReference type="ARBA" id="ARBA00023004"/>
    </source>
</evidence>
<keyword evidence="8" id="KW-0539">Nucleus</keyword>
<sequence>MSPSMSFALHPDEERGDHHQYHRGVKYLCEKGITKVPAKYILPVIERPNTGELNGNFSNDHDLRLPVIDFAELQGSNRVQALQSLSRACEEYGFFQLINHGISRETITSMVEEGRKFFELPFEKRSKYMSKDMFSPVRYGTSFNQNKDRVFCWRDFLKLNCHPLSEMLPFWPSSPSELREAAVNYSKETKYLYMMLVKAILESLGVVENNRSCNEKDSCLKEFEDGSQIIVVNCYPSCPEPDLTLGMLPHSDYGFLTLLLQDELVKGLQIHHRGKWVTVEPIPNSFVVNVGDHLEIFSNGRYKSVLHRVLVNPAKSRISIASLHSLPFSSTIRPSPKLVNEDNPKRYKDTDFASFMEYITTCEHKSKNFLESRKLTT</sequence>
<dbReference type="AlphaFoldDB" id="A0A2C9V3I0"/>
<dbReference type="SUPFAM" id="SSF51197">
    <property type="entry name" value="Clavaminate synthase-like"/>
    <property type="match status" value="1"/>
</dbReference>
<dbReference type="PANTHER" id="PTHR47991">
    <property type="entry name" value="OXOGLUTARATE/IRON-DEPENDENT DIOXYGENASE"/>
    <property type="match status" value="1"/>
</dbReference>
<dbReference type="PRINTS" id="PR00682">
    <property type="entry name" value="IPNSYNTHASE"/>
</dbReference>
<evidence type="ECO:0000256" key="1">
    <source>
        <dbReference type="ARBA" id="ARBA00004123"/>
    </source>
</evidence>
<dbReference type="GO" id="GO:0005737">
    <property type="term" value="C:cytoplasm"/>
    <property type="evidence" value="ECO:0007669"/>
    <property type="project" value="UniProtKB-SubCell"/>
</dbReference>
<dbReference type="OrthoDB" id="288590at2759"/>
<evidence type="ECO:0000256" key="9">
    <source>
        <dbReference type="ARBA" id="ARBA00059922"/>
    </source>
</evidence>
<dbReference type="InterPro" id="IPR044861">
    <property type="entry name" value="IPNS-like_FE2OG_OXY"/>
</dbReference>
<evidence type="ECO:0000313" key="13">
    <source>
        <dbReference type="Proteomes" id="UP000091857"/>
    </source>
</evidence>
<dbReference type="InterPro" id="IPR050295">
    <property type="entry name" value="Plant_2OG-oxidoreductases"/>
</dbReference>
<dbReference type="GO" id="GO:0031418">
    <property type="term" value="F:L-ascorbic acid binding"/>
    <property type="evidence" value="ECO:0007669"/>
    <property type="project" value="UniProtKB-KW"/>
</dbReference>
<dbReference type="GO" id="GO:0016491">
    <property type="term" value="F:oxidoreductase activity"/>
    <property type="evidence" value="ECO:0007669"/>
    <property type="project" value="UniProtKB-KW"/>
</dbReference>
<keyword evidence="4" id="KW-0963">Cytoplasm</keyword>
<dbReference type="Gramene" id="Manes.10G053100.1.v8.1">
    <property type="protein sequence ID" value="Manes.10G053100.1.v8.1.CDS"/>
    <property type="gene ID" value="Manes.10G053100.v8.1"/>
</dbReference>
<dbReference type="EMBL" id="CM004396">
    <property type="protein sequence ID" value="OAY38920.1"/>
    <property type="molecule type" value="Genomic_DNA"/>
</dbReference>
<accession>A0A2C9V3I0</accession>
<evidence type="ECO:0000256" key="4">
    <source>
        <dbReference type="ARBA" id="ARBA00022490"/>
    </source>
</evidence>
<dbReference type="Proteomes" id="UP000091857">
    <property type="component" value="Chromosome 10"/>
</dbReference>
<dbReference type="Pfam" id="PF03171">
    <property type="entry name" value="2OG-FeII_Oxy"/>
    <property type="match status" value="1"/>
</dbReference>
<evidence type="ECO:0000256" key="10">
    <source>
        <dbReference type="RuleBase" id="RU003682"/>
    </source>
</evidence>
<proteinExistence type="inferred from homology"/>
<comment type="caution">
    <text evidence="12">The sequence shown here is derived from an EMBL/GenBank/DDBJ whole genome shotgun (WGS) entry which is preliminary data.</text>
</comment>
<gene>
    <name evidence="12" type="ORF">MANES_10G053100v8</name>
</gene>
<evidence type="ECO:0000256" key="6">
    <source>
        <dbReference type="ARBA" id="ARBA00022896"/>
    </source>
</evidence>
<evidence type="ECO:0000259" key="11">
    <source>
        <dbReference type="PROSITE" id="PS51471"/>
    </source>
</evidence>
<reference evidence="13" key="1">
    <citation type="journal article" date="2016" name="Nat. Biotechnol.">
        <title>Sequencing wild and cultivated cassava and related species reveals extensive interspecific hybridization and genetic diversity.</title>
        <authorList>
            <person name="Bredeson J.V."/>
            <person name="Lyons J.B."/>
            <person name="Prochnik S.E."/>
            <person name="Wu G.A."/>
            <person name="Ha C.M."/>
            <person name="Edsinger-Gonzales E."/>
            <person name="Grimwood J."/>
            <person name="Schmutz J."/>
            <person name="Rabbi I.Y."/>
            <person name="Egesi C."/>
            <person name="Nauluvula P."/>
            <person name="Lebot V."/>
            <person name="Ndunguru J."/>
            <person name="Mkamilo G."/>
            <person name="Bart R.S."/>
            <person name="Setter T.L."/>
            <person name="Gleadow R.M."/>
            <person name="Kulakow P."/>
            <person name="Ferguson M.E."/>
            <person name="Rounsley S."/>
            <person name="Rokhsar D.S."/>
        </authorList>
    </citation>
    <scope>NUCLEOTIDE SEQUENCE [LARGE SCALE GENOMIC DNA]</scope>
    <source>
        <strain evidence="13">cv. AM560-2</strain>
    </source>
</reference>
<feature type="domain" description="Fe2OG dioxygenase" evidence="11">
    <location>
        <begin position="225"/>
        <end position="326"/>
    </location>
</feature>
<keyword evidence="7 10" id="KW-0408">Iron</keyword>
<protein>
    <recommendedName>
        <fullName evidence="11">Fe2OG dioxygenase domain-containing protein</fullName>
    </recommendedName>
</protein>
<dbReference type="GO" id="GO:0046872">
    <property type="term" value="F:metal ion binding"/>
    <property type="evidence" value="ECO:0007669"/>
    <property type="project" value="UniProtKB-KW"/>
</dbReference>
<evidence type="ECO:0000256" key="5">
    <source>
        <dbReference type="ARBA" id="ARBA00022723"/>
    </source>
</evidence>